<feature type="compositionally biased region" description="Polar residues" evidence="1">
    <location>
        <begin position="130"/>
        <end position="158"/>
    </location>
</feature>
<gene>
    <name evidence="2" type="ORF">OFUS_LOCUS24318</name>
</gene>
<feature type="non-terminal residue" evidence="2">
    <location>
        <position position="259"/>
    </location>
</feature>
<organism evidence="2 3">
    <name type="scientific">Owenia fusiformis</name>
    <name type="common">Polychaete worm</name>
    <dbReference type="NCBI Taxonomy" id="6347"/>
    <lineage>
        <taxon>Eukaryota</taxon>
        <taxon>Metazoa</taxon>
        <taxon>Spiralia</taxon>
        <taxon>Lophotrochozoa</taxon>
        <taxon>Annelida</taxon>
        <taxon>Polychaeta</taxon>
        <taxon>Sedentaria</taxon>
        <taxon>Canalipalpata</taxon>
        <taxon>Sabellida</taxon>
        <taxon>Oweniida</taxon>
        <taxon>Oweniidae</taxon>
        <taxon>Owenia</taxon>
    </lineage>
</organism>
<protein>
    <submittedName>
        <fullName evidence="2">Uncharacterized protein</fullName>
    </submittedName>
</protein>
<feature type="compositionally biased region" description="Basic residues" evidence="1">
    <location>
        <begin position="1"/>
        <end position="13"/>
    </location>
</feature>
<evidence type="ECO:0000313" key="2">
    <source>
        <dbReference type="EMBL" id="CAH1800433.1"/>
    </source>
</evidence>
<feature type="region of interest" description="Disordered" evidence="1">
    <location>
        <begin position="1"/>
        <end position="158"/>
    </location>
</feature>
<keyword evidence="3" id="KW-1185">Reference proteome</keyword>
<sequence length="259" mass="28992">GRHNNHGGKRRGSKGGIEYGLGRRQSNTNSEQEQCPQDPVVTDPLLGLGARPKVHSKTFNNDKHRGGHRDNTDTHDTSQITRDEHSKSQGLTQRGQQINQNGRSNRQQRQPGQRDQRQSLGKKDHHLQDDNSSGGNSSFYGRIWRNSSHGQNSSSFESNIEQGYNQRGKKSLLGPVPSDLSEMEWIGQNPRRGCMPNNPQNNQGSVHDGVYNNQGSVLDRAYSNRGSVHDRAHINQGSVHDRAYRNQGSFHDRPHSNQG</sequence>
<reference evidence="2" key="1">
    <citation type="submission" date="2022-03" db="EMBL/GenBank/DDBJ databases">
        <authorList>
            <person name="Martin C."/>
        </authorList>
    </citation>
    <scope>NUCLEOTIDE SEQUENCE</scope>
</reference>
<name>A0A8S4Q310_OWEFU</name>
<evidence type="ECO:0000256" key="1">
    <source>
        <dbReference type="SAM" id="MobiDB-lite"/>
    </source>
</evidence>
<feature type="compositionally biased region" description="Basic and acidic residues" evidence="1">
    <location>
        <begin position="60"/>
        <end position="87"/>
    </location>
</feature>
<evidence type="ECO:0000313" key="3">
    <source>
        <dbReference type="Proteomes" id="UP000749559"/>
    </source>
</evidence>
<dbReference type="AlphaFoldDB" id="A0A8S4Q310"/>
<accession>A0A8S4Q310</accession>
<dbReference type="EMBL" id="CAIIXF020000012">
    <property type="protein sequence ID" value="CAH1800433.1"/>
    <property type="molecule type" value="Genomic_DNA"/>
</dbReference>
<feature type="compositionally biased region" description="Polar residues" evidence="1">
    <location>
        <begin position="24"/>
        <end position="35"/>
    </location>
</feature>
<comment type="caution">
    <text evidence="2">The sequence shown here is derived from an EMBL/GenBank/DDBJ whole genome shotgun (WGS) entry which is preliminary data.</text>
</comment>
<feature type="region of interest" description="Disordered" evidence="1">
    <location>
        <begin position="228"/>
        <end position="259"/>
    </location>
</feature>
<feature type="compositionally biased region" description="Low complexity" evidence="1">
    <location>
        <begin position="93"/>
        <end position="111"/>
    </location>
</feature>
<feature type="non-terminal residue" evidence="2">
    <location>
        <position position="1"/>
    </location>
</feature>
<proteinExistence type="predicted"/>
<dbReference type="Proteomes" id="UP000749559">
    <property type="component" value="Unassembled WGS sequence"/>
</dbReference>